<feature type="compositionally biased region" description="Pro residues" evidence="1">
    <location>
        <begin position="117"/>
        <end position="129"/>
    </location>
</feature>
<gene>
    <name evidence="2" type="ORF">PLEPLA_LOCUS2820</name>
</gene>
<dbReference type="EMBL" id="CADEAL010000138">
    <property type="protein sequence ID" value="CAB1415107.1"/>
    <property type="molecule type" value="Genomic_DNA"/>
</dbReference>
<dbReference type="Proteomes" id="UP001153269">
    <property type="component" value="Unassembled WGS sequence"/>
</dbReference>
<reference evidence="2" key="1">
    <citation type="submission" date="2020-03" db="EMBL/GenBank/DDBJ databases">
        <authorList>
            <person name="Weist P."/>
        </authorList>
    </citation>
    <scope>NUCLEOTIDE SEQUENCE</scope>
</reference>
<dbReference type="AlphaFoldDB" id="A0A9N7TLM7"/>
<feature type="region of interest" description="Disordered" evidence="1">
    <location>
        <begin position="148"/>
        <end position="168"/>
    </location>
</feature>
<evidence type="ECO:0000313" key="3">
    <source>
        <dbReference type="Proteomes" id="UP001153269"/>
    </source>
</evidence>
<accession>A0A9N7TLM7</accession>
<organism evidence="2 3">
    <name type="scientific">Pleuronectes platessa</name>
    <name type="common">European plaice</name>
    <dbReference type="NCBI Taxonomy" id="8262"/>
    <lineage>
        <taxon>Eukaryota</taxon>
        <taxon>Metazoa</taxon>
        <taxon>Chordata</taxon>
        <taxon>Craniata</taxon>
        <taxon>Vertebrata</taxon>
        <taxon>Euteleostomi</taxon>
        <taxon>Actinopterygii</taxon>
        <taxon>Neopterygii</taxon>
        <taxon>Teleostei</taxon>
        <taxon>Neoteleostei</taxon>
        <taxon>Acanthomorphata</taxon>
        <taxon>Carangaria</taxon>
        <taxon>Pleuronectiformes</taxon>
        <taxon>Pleuronectoidei</taxon>
        <taxon>Pleuronectidae</taxon>
        <taxon>Pleuronectes</taxon>
    </lineage>
</organism>
<keyword evidence="3" id="KW-1185">Reference proteome</keyword>
<sequence>MRDSEPRHDDAGKLFHLQEKLLPAPHVSRLEELDLECFSLSNPLFSYHIDLKMLNSQRRFESSQSREEVPGLLGPPEGPHSWPAVIGVCEGTAVQEEKGADTFLLRGGDEWTWNPQPADPAPLQLPPPSSVTDSKTSRLICAGAPALGRLSGWEPGDDDRSGVSTLPGPSSDFRCLFGRPQENQMNGAHCIMGNSR</sequence>
<comment type="caution">
    <text evidence="2">The sequence shown here is derived from an EMBL/GenBank/DDBJ whole genome shotgun (WGS) entry which is preliminary data.</text>
</comment>
<name>A0A9N7TLM7_PLEPL</name>
<protein>
    <submittedName>
        <fullName evidence="2">Uncharacterized protein</fullName>
    </submittedName>
</protein>
<evidence type="ECO:0000313" key="2">
    <source>
        <dbReference type="EMBL" id="CAB1415107.1"/>
    </source>
</evidence>
<proteinExistence type="predicted"/>
<feature type="region of interest" description="Disordered" evidence="1">
    <location>
        <begin position="110"/>
        <end position="135"/>
    </location>
</feature>
<evidence type="ECO:0000256" key="1">
    <source>
        <dbReference type="SAM" id="MobiDB-lite"/>
    </source>
</evidence>